<evidence type="ECO:0000256" key="6">
    <source>
        <dbReference type="ARBA" id="ARBA00023284"/>
    </source>
</evidence>
<dbReference type="PANTHER" id="PTHR45663">
    <property type="entry name" value="GEO12009P1"/>
    <property type="match status" value="1"/>
</dbReference>
<evidence type="ECO:0000313" key="10">
    <source>
        <dbReference type="EMBL" id="MCC9295311.1"/>
    </source>
</evidence>
<evidence type="ECO:0000256" key="5">
    <source>
        <dbReference type="ARBA" id="ARBA00023157"/>
    </source>
</evidence>
<dbReference type="PROSITE" id="PS00194">
    <property type="entry name" value="THIOREDOXIN_1"/>
    <property type="match status" value="1"/>
</dbReference>
<proteinExistence type="inferred from homology"/>
<dbReference type="EMBL" id="JAJJPB010000012">
    <property type="protein sequence ID" value="MCC9295311.1"/>
    <property type="molecule type" value="Genomic_DNA"/>
</dbReference>
<evidence type="ECO:0000256" key="4">
    <source>
        <dbReference type="ARBA" id="ARBA00022982"/>
    </source>
</evidence>
<evidence type="ECO:0000256" key="2">
    <source>
        <dbReference type="ARBA" id="ARBA00020570"/>
    </source>
</evidence>
<sequence length="105" mass="11757">MVEEIKDSDFSSSIKNSSTPVVVDFWASWCGPCKMLSPVIEEVSDEMQGKAKFFKLNVDENPVTAAQFKIASIPTVMVFKDGNIVDKFIGFRPKDTIKDVLKKHV</sequence>
<dbReference type="InterPro" id="IPR036249">
    <property type="entry name" value="Thioredoxin-like_sf"/>
</dbReference>
<dbReference type="CDD" id="cd02947">
    <property type="entry name" value="TRX_family"/>
    <property type="match status" value="1"/>
</dbReference>
<comment type="caution">
    <text evidence="10">The sequence shown here is derived from an EMBL/GenBank/DDBJ whole genome shotgun (WGS) entry which is preliminary data.</text>
</comment>
<keyword evidence="11" id="KW-1185">Reference proteome</keyword>
<keyword evidence="6" id="KW-0676">Redox-active center</keyword>
<keyword evidence="5" id="KW-1015">Disulfide bond</keyword>
<evidence type="ECO:0000259" key="9">
    <source>
        <dbReference type="PROSITE" id="PS51352"/>
    </source>
</evidence>
<gene>
    <name evidence="10" type="primary">trxA</name>
    <name evidence="10" type="ORF">LN736_10630</name>
</gene>
<dbReference type="InterPro" id="IPR013766">
    <property type="entry name" value="Thioredoxin_domain"/>
</dbReference>
<dbReference type="InterPro" id="IPR005746">
    <property type="entry name" value="Thioredoxin"/>
</dbReference>
<dbReference type="Gene3D" id="3.40.30.10">
    <property type="entry name" value="Glutaredoxin"/>
    <property type="match status" value="1"/>
</dbReference>
<comment type="similarity">
    <text evidence="1 8">Belongs to the thioredoxin family.</text>
</comment>
<dbReference type="Proteomes" id="UP001165422">
    <property type="component" value="Unassembled WGS sequence"/>
</dbReference>
<evidence type="ECO:0000313" key="11">
    <source>
        <dbReference type="Proteomes" id="UP001165422"/>
    </source>
</evidence>
<name>A0ABS8N669_9CLOT</name>
<reference evidence="10" key="1">
    <citation type="submission" date="2021-11" db="EMBL/GenBank/DDBJ databases">
        <authorList>
            <person name="Qingchun L."/>
            <person name="Dong Z."/>
            <person name="Zongwei Q."/>
            <person name="Jia Z."/>
            <person name="Duotao L."/>
        </authorList>
    </citation>
    <scope>NUCLEOTIDE SEQUENCE</scope>
    <source>
        <strain evidence="10">WLY-B-L2</strain>
    </source>
</reference>
<protein>
    <recommendedName>
        <fullName evidence="2 7">Thioredoxin</fullName>
    </recommendedName>
</protein>
<dbReference type="PANTHER" id="PTHR45663:SF11">
    <property type="entry name" value="GEO12009P1"/>
    <property type="match status" value="1"/>
</dbReference>
<accession>A0ABS8N669</accession>
<dbReference type="PIRSF" id="PIRSF000077">
    <property type="entry name" value="Thioredoxin"/>
    <property type="match status" value="1"/>
</dbReference>
<dbReference type="NCBIfam" id="TIGR01068">
    <property type="entry name" value="thioredoxin"/>
    <property type="match status" value="1"/>
</dbReference>
<evidence type="ECO:0000256" key="8">
    <source>
        <dbReference type="PIRNR" id="PIRNR000077"/>
    </source>
</evidence>
<dbReference type="PRINTS" id="PR00421">
    <property type="entry name" value="THIOREDOXIN"/>
</dbReference>
<keyword evidence="3" id="KW-0813">Transport</keyword>
<dbReference type="RefSeq" id="WP_150355387.1">
    <property type="nucleotide sequence ID" value="NZ_JAJJPB010000012.1"/>
</dbReference>
<dbReference type="Pfam" id="PF00085">
    <property type="entry name" value="Thioredoxin"/>
    <property type="match status" value="1"/>
</dbReference>
<feature type="domain" description="Thioredoxin" evidence="9">
    <location>
        <begin position="1"/>
        <end position="105"/>
    </location>
</feature>
<evidence type="ECO:0000256" key="1">
    <source>
        <dbReference type="ARBA" id="ARBA00008987"/>
    </source>
</evidence>
<dbReference type="InterPro" id="IPR017937">
    <property type="entry name" value="Thioredoxin_CS"/>
</dbReference>
<keyword evidence="4" id="KW-0249">Electron transport</keyword>
<dbReference type="SUPFAM" id="SSF52833">
    <property type="entry name" value="Thioredoxin-like"/>
    <property type="match status" value="1"/>
</dbReference>
<organism evidence="10 11">
    <name type="scientific">Clostridium aromativorans</name>
    <dbReference type="NCBI Taxonomy" id="2836848"/>
    <lineage>
        <taxon>Bacteria</taxon>
        <taxon>Bacillati</taxon>
        <taxon>Bacillota</taxon>
        <taxon>Clostridia</taxon>
        <taxon>Eubacteriales</taxon>
        <taxon>Clostridiaceae</taxon>
        <taxon>Clostridium</taxon>
    </lineage>
</organism>
<evidence type="ECO:0000256" key="3">
    <source>
        <dbReference type="ARBA" id="ARBA00022448"/>
    </source>
</evidence>
<evidence type="ECO:0000256" key="7">
    <source>
        <dbReference type="NCBIfam" id="TIGR01068"/>
    </source>
</evidence>
<dbReference type="PROSITE" id="PS51352">
    <property type="entry name" value="THIOREDOXIN_2"/>
    <property type="match status" value="1"/>
</dbReference>